<keyword evidence="4" id="KW-1185">Reference proteome</keyword>
<keyword evidence="2" id="KW-1133">Transmembrane helix</keyword>
<evidence type="ECO:0000313" key="4">
    <source>
        <dbReference type="Proteomes" id="UP001597097"/>
    </source>
</evidence>
<gene>
    <name evidence="3" type="ORF">ACFSJ0_15915</name>
</gene>
<keyword evidence="2" id="KW-0812">Transmembrane</keyword>
<reference evidence="4" key="1">
    <citation type="journal article" date="2019" name="Int. J. Syst. Evol. Microbiol.">
        <title>The Global Catalogue of Microorganisms (GCM) 10K type strain sequencing project: providing services to taxonomists for standard genome sequencing and annotation.</title>
        <authorList>
            <consortium name="The Broad Institute Genomics Platform"/>
            <consortium name="The Broad Institute Genome Sequencing Center for Infectious Disease"/>
            <person name="Wu L."/>
            <person name="Ma J."/>
        </authorList>
    </citation>
    <scope>NUCLEOTIDE SEQUENCE [LARGE SCALE GENOMIC DNA]</scope>
    <source>
        <strain evidence="4">CGMCC 1.15399</strain>
    </source>
</reference>
<evidence type="ECO:0000313" key="3">
    <source>
        <dbReference type="EMBL" id="MFD1538542.1"/>
    </source>
</evidence>
<accession>A0ABW4G752</accession>
<evidence type="ECO:0000256" key="2">
    <source>
        <dbReference type="SAM" id="Phobius"/>
    </source>
</evidence>
<comment type="caution">
    <text evidence="3">The sequence shown here is derived from an EMBL/GenBank/DDBJ whole genome shotgun (WGS) entry which is preliminary data.</text>
</comment>
<keyword evidence="2" id="KW-0472">Membrane</keyword>
<dbReference type="EMBL" id="JBHUCM010000013">
    <property type="protein sequence ID" value="MFD1538542.1"/>
    <property type="molecule type" value="Genomic_DNA"/>
</dbReference>
<proteinExistence type="predicted"/>
<dbReference type="InterPro" id="IPR047789">
    <property type="entry name" value="CU044_5270-like"/>
</dbReference>
<sequence length="346" mass="36254">MNEHPDADLDALRRTWPEPAPPSRDTYSAARGALLQEVAAAVPRRARRFRLPRAGGRVLGVGALAVAITAVAVVVGNPGGVGAQRPIVPGLEMPAANAQVLLRKAAAVARDRPFTAPRPDQWIYMETRIQGVGNAALGEVQTPETPLETSVDRAWTRADGKVLVTLEGGKMVRSPTGGGMPPTSFAKVAALPTDPDALLAWLYGNLGDQGEKRDVIAYRTLGSLLNNNLVPPAQEAAVYQAMAKIPGVTVNPDAVDVAGRPALAVGAIEDGWVGHELLLDRTTYTYLGERAVAIADYTSPAGGVTMNGDQKIVTLGGGSHTIKKGTILTLSVRLAIGITDKPGVRP</sequence>
<organism evidence="3 4">
    <name type="scientific">Nonomuraea guangzhouensis</name>
    <dbReference type="NCBI Taxonomy" id="1291555"/>
    <lineage>
        <taxon>Bacteria</taxon>
        <taxon>Bacillati</taxon>
        <taxon>Actinomycetota</taxon>
        <taxon>Actinomycetes</taxon>
        <taxon>Streptosporangiales</taxon>
        <taxon>Streptosporangiaceae</taxon>
        <taxon>Nonomuraea</taxon>
    </lineage>
</organism>
<name>A0ABW4G752_9ACTN</name>
<evidence type="ECO:0000256" key="1">
    <source>
        <dbReference type="SAM" id="MobiDB-lite"/>
    </source>
</evidence>
<feature type="region of interest" description="Disordered" evidence="1">
    <location>
        <begin position="1"/>
        <end position="26"/>
    </location>
</feature>
<dbReference type="NCBIfam" id="NF038083">
    <property type="entry name" value="CU044_5270_fam"/>
    <property type="match status" value="1"/>
</dbReference>
<feature type="transmembrane region" description="Helical" evidence="2">
    <location>
        <begin position="54"/>
        <end position="75"/>
    </location>
</feature>
<protein>
    <submittedName>
        <fullName evidence="3">CU044_5270 family protein</fullName>
    </submittedName>
</protein>
<dbReference type="Proteomes" id="UP001597097">
    <property type="component" value="Unassembled WGS sequence"/>
</dbReference>
<dbReference type="RefSeq" id="WP_219527326.1">
    <property type="nucleotide sequence ID" value="NZ_JAHKRM010000002.1"/>
</dbReference>
<feature type="compositionally biased region" description="Basic and acidic residues" evidence="1">
    <location>
        <begin position="1"/>
        <end position="16"/>
    </location>
</feature>